<reference evidence="3 4" key="1">
    <citation type="journal article" date="2010" name="PLoS ONE">
        <title>The glycobiome of the rumen bacterium Butyrivibrio proteoclasticus B316(T) highlights adaptation to a polysaccharide-rich environment.</title>
        <authorList>
            <person name="Kelly W.J."/>
            <person name="Leahy S.C."/>
            <person name="Altermann E."/>
            <person name="Yeoman C.J."/>
            <person name="Dunne J.C."/>
            <person name="Kong Z."/>
            <person name="Pacheco D.M."/>
            <person name="Li D."/>
            <person name="Noel S.J."/>
            <person name="Moon C.D."/>
            <person name="Cookson A.L."/>
            <person name="Attwood G.T."/>
        </authorList>
    </citation>
    <scope>NUCLEOTIDE SEQUENCE [LARGE SCALE GENOMIC DNA]</scope>
    <source>
        <strain evidence="4">ATCC 51982 / DSM 14932 / B316</strain>
    </source>
</reference>
<evidence type="ECO:0000313" key="3">
    <source>
        <dbReference type="EMBL" id="ADL33003.1"/>
    </source>
</evidence>
<evidence type="ECO:0000256" key="1">
    <source>
        <dbReference type="SAM" id="MobiDB-lite"/>
    </source>
</evidence>
<dbReference type="SUPFAM" id="SSF56801">
    <property type="entry name" value="Acetyl-CoA synthetase-like"/>
    <property type="match status" value="1"/>
</dbReference>
<gene>
    <name evidence="3" type="ordered locus">bpr_I0254</name>
</gene>
<dbReference type="HOGENOM" id="CLU_313923_0_0_9"/>
<dbReference type="InterPro" id="IPR000873">
    <property type="entry name" value="AMP-dep_synth/lig_dom"/>
</dbReference>
<dbReference type="Proteomes" id="UP000001299">
    <property type="component" value="Chromosome 1"/>
</dbReference>
<feature type="compositionally biased region" description="Low complexity" evidence="1">
    <location>
        <begin position="14"/>
        <end position="32"/>
    </location>
</feature>
<organism evidence="3 4">
    <name type="scientific">Butyrivibrio proteoclasticus (strain ATCC 51982 / DSM 14932 / B316)</name>
    <name type="common">Clostridium proteoclasticum</name>
    <dbReference type="NCBI Taxonomy" id="515622"/>
    <lineage>
        <taxon>Bacteria</taxon>
        <taxon>Bacillati</taxon>
        <taxon>Bacillota</taxon>
        <taxon>Clostridia</taxon>
        <taxon>Lachnospirales</taxon>
        <taxon>Lachnospiraceae</taxon>
        <taxon>Butyrivibrio</taxon>
    </lineage>
</organism>
<dbReference type="PANTHER" id="PTHR43767">
    <property type="entry name" value="LONG-CHAIN-FATTY-ACID--COA LIGASE"/>
    <property type="match status" value="1"/>
</dbReference>
<dbReference type="RefSeq" id="WP_013279660.1">
    <property type="nucleotide sequence ID" value="NC_014387.1"/>
</dbReference>
<feature type="domain" description="AMP-dependent synthetase/ligase" evidence="2">
    <location>
        <begin position="96"/>
        <end position="492"/>
    </location>
</feature>
<dbReference type="EMBL" id="CP001810">
    <property type="protein sequence ID" value="ADL33003.1"/>
    <property type="molecule type" value="Genomic_DNA"/>
</dbReference>
<dbReference type="Gene3D" id="3.30.300.30">
    <property type="match status" value="1"/>
</dbReference>
<accession>E0RXG5</accession>
<dbReference type="AlphaFoldDB" id="E0RXG5"/>
<dbReference type="eggNOG" id="COG0318">
    <property type="taxonomic scope" value="Bacteria"/>
</dbReference>
<sequence length="932" mass="104427">MSAKKNDNIKKAAKAPVKAPVKAAAKASGKTTTKTEVKAATKKAPVKKAAKPATSSARRARPATSSARRPEPEYVISKAAYQRSWKYIVDINSASKERLDRVALIDMERTYTYRQMFRNWEKYAEVFSALGITEANHSRLAIFDCSCIESSFAVYAANMTGSSIAGFTPAYLSEKFPLSKAIKEEGITDLFINDLAVNKRLLIHALKIKAELGLRNVIVVKVPIDSNKMDPGLVSFSNSNYKELKTVDGALFMDDLIEKYEGTPISYGKKTNDPSSFVFHTSGTTKGISKPAPLSDEALNLASENMKKSRKFVAFEKGCVTLCTMVATSVYGFVNQLHEPLAFGCSVVLLPMANQNPFFVKSISHYKINAMFVTPFYFEAWSKLPKDFIPDFSSVNAVIIGGAYLSAEARKRYTKFMEANGAKDVKFVNGYGMSETCGACIIQTEEVDNDSIGFPLPGVDLKIYDEIDEKFYSVKDKHTGVLYIHSDSLSSGKIDDNEFFKLDEIDGVPYICTNDVVSVNKDGSISCQGRANRYFVNNDGIKFNAGIIENQVASEEGIEACAMTPWYDKLLTHDTVPVLYVQPVSNDKNAAEIVKNALVNVFIKKGTAKESNLPMQCVIAQQIPHNRNGKVDIYRITNGGVEGDRYIIRPVRVKNDLKDIVLELTQNADEGITNGEVPVELSNVWDDIRESTMDKTVLNQAANQYNARLMSLFAGAHMMQGLPGIPGLSLDPATIGQFVSMLQNAQNQFISFSSQYIQYVVSEYNNWVLQTNKYIQDVNNYQVHQYSKFVQDVRKYEVDMTEYLKNLWQQQAEQAQKLQKQQAEYIQKVQEYQVAQYQKFTQDAQAYLKQWSDYAQKVQEYQAAQCQKFVQDYQKYQAQVADYAKKVQEQQAQDIQKFLQSFQGQLSQQGQQPQLPPMAYMGPVAPDQSAQK</sequence>
<protein>
    <submittedName>
        <fullName evidence="3">AMP-binding enzyme</fullName>
    </submittedName>
</protein>
<dbReference type="InterPro" id="IPR045851">
    <property type="entry name" value="AMP-bd_C_sf"/>
</dbReference>
<dbReference type="STRING" id="515622.bpr_I0254"/>
<dbReference type="Gene3D" id="3.40.50.12780">
    <property type="entry name" value="N-terminal domain of ligase-like"/>
    <property type="match status" value="1"/>
</dbReference>
<dbReference type="KEGG" id="bpb:bpr_I0254"/>
<evidence type="ECO:0000259" key="2">
    <source>
        <dbReference type="Pfam" id="PF00501"/>
    </source>
</evidence>
<dbReference type="GO" id="GO:0016878">
    <property type="term" value="F:acid-thiol ligase activity"/>
    <property type="evidence" value="ECO:0007669"/>
    <property type="project" value="UniProtKB-ARBA"/>
</dbReference>
<feature type="compositionally biased region" description="Basic and acidic residues" evidence="1">
    <location>
        <begin position="1"/>
        <end position="10"/>
    </location>
</feature>
<dbReference type="Pfam" id="PF00501">
    <property type="entry name" value="AMP-binding"/>
    <property type="match status" value="1"/>
</dbReference>
<evidence type="ECO:0000313" key="4">
    <source>
        <dbReference type="Proteomes" id="UP000001299"/>
    </source>
</evidence>
<feature type="region of interest" description="Disordered" evidence="1">
    <location>
        <begin position="1"/>
        <end position="71"/>
    </location>
</feature>
<dbReference type="InterPro" id="IPR050237">
    <property type="entry name" value="ATP-dep_AMP-bd_enzyme"/>
</dbReference>
<feature type="compositionally biased region" description="Basic residues" evidence="1">
    <location>
        <begin position="40"/>
        <end position="50"/>
    </location>
</feature>
<dbReference type="InterPro" id="IPR042099">
    <property type="entry name" value="ANL_N_sf"/>
</dbReference>
<feature type="region of interest" description="Disordered" evidence="1">
    <location>
        <begin position="907"/>
        <end position="932"/>
    </location>
</feature>
<dbReference type="PANTHER" id="PTHR43767:SF1">
    <property type="entry name" value="NONRIBOSOMAL PEPTIDE SYNTHASE PES1 (EUROFUNG)-RELATED"/>
    <property type="match status" value="1"/>
</dbReference>
<name>E0RXG5_BUTPB</name>
<proteinExistence type="predicted"/>
<keyword evidence="4" id="KW-1185">Reference proteome</keyword>
<feature type="compositionally biased region" description="Low complexity" evidence="1">
    <location>
        <begin position="51"/>
        <end position="67"/>
    </location>
</feature>